<reference evidence="3 4" key="1">
    <citation type="submission" date="2020-08" db="EMBL/GenBank/DDBJ databases">
        <title>Paraeoetvoesia sp. YC-7-48 draft genome sequence.</title>
        <authorList>
            <person name="Yao L."/>
        </authorList>
    </citation>
    <scope>NUCLEOTIDE SEQUENCE [LARGE SCALE GENOMIC DNA]</scope>
    <source>
        <strain evidence="4">YC-7-48</strain>
    </source>
</reference>
<feature type="domain" description="EamA" evidence="2">
    <location>
        <begin position="5"/>
        <end position="132"/>
    </location>
</feature>
<feature type="transmembrane region" description="Helical" evidence="1">
    <location>
        <begin position="175"/>
        <end position="194"/>
    </location>
</feature>
<feature type="transmembrane region" description="Helical" evidence="1">
    <location>
        <begin position="200"/>
        <end position="222"/>
    </location>
</feature>
<dbReference type="Proteomes" id="UP000545386">
    <property type="component" value="Unassembled WGS sequence"/>
</dbReference>
<keyword evidence="1" id="KW-1133">Transmembrane helix</keyword>
<dbReference type="InterPro" id="IPR037185">
    <property type="entry name" value="EmrE-like"/>
</dbReference>
<evidence type="ECO:0000313" key="3">
    <source>
        <dbReference type="EMBL" id="MBC2769676.1"/>
    </source>
</evidence>
<keyword evidence="1" id="KW-0812">Transmembrane</keyword>
<dbReference type="Pfam" id="PF00892">
    <property type="entry name" value="EamA"/>
    <property type="match status" value="1"/>
</dbReference>
<feature type="transmembrane region" description="Helical" evidence="1">
    <location>
        <begin position="116"/>
        <end position="133"/>
    </location>
</feature>
<keyword evidence="4" id="KW-1185">Reference proteome</keyword>
<dbReference type="InterPro" id="IPR000620">
    <property type="entry name" value="EamA_dom"/>
</dbReference>
<proteinExistence type="predicted"/>
<keyword evidence="1" id="KW-0472">Membrane</keyword>
<feature type="transmembrane region" description="Helical" evidence="1">
    <location>
        <begin position="92"/>
        <end position="109"/>
    </location>
</feature>
<gene>
    <name evidence="3" type="ORF">GTU67_07080</name>
</gene>
<evidence type="ECO:0000259" key="2">
    <source>
        <dbReference type="Pfam" id="PF00892"/>
    </source>
</evidence>
<feature type="transmembrane region" description="Helical" evidence="1">
    <location>
        <begin position="139"/>
        <end position="163"/>
    </location>
</feature>
<comment type="caution">
    <text evidence="3">The sequence shown here is derived from an EMBL/GenBank/DDBJ whole genome shotgun (WGS) entry which is preliminary data.</text>
</comment>
<dbReference type="AlphaFoldDB" id="A0A842HN62"/>
<feature type="transmembrane region" description="Helical" evidence="1">
    <location>
        <begin position="234"/>
        <end position="255"/>
    </location>
</feature>
<accession>A0A842HN62</accession>
<evidence type="ECO:0000313" key="4">
    <source>
        <dbReference type="Proteomes" id="UP000545386"/>
    </source>
</evidence>
<dbReference type="EMBL" id="JACJUU010000004">
    <property type="protein sequence ID" value="MBC2769676.1"/>
    <property type="molecule type" value="Genomic_DNA"/>
</dbReference>
<evidence type="ECO:0000256" key="1">
    <source>
        <dbReference type="SAM" id="Phobius"/>
    </source>
</evidence>
<dbReference type="RefSeq" id="WP_185779402.1">
    <property type="nucleotide sequence ID" value="NZ_JACJUU010000004.1"/>
</dbReference>
<name>A0A842HN62_9BURK</name>
<sequence length="280" mass="29241">MTTLALSICCSVAVSVLLKIARSRGVHIGQAIAVNYVVASVLCLALLKPSIPALLTPSHQWWLLGALGVVLPTVFLIMAAAVRHAGIVLSDAAQRLSLVVPLLAAFLWFGEALSTTKLMGVILALAALAGLLLRPAGRFAVGLTTIACLLGVWAGYGAIDILFKTLARQGQAFSTTLLGAFALAGIIMFVGLAVRRSPWTIAGINGGVALGLLNFGNIYFYIRAHQTFPENPSLVFASMNIGVIVLGTLTGALLFGERLTTPNKLGIGLAVGAVWVLFRA</sequence>
<dbReference type="SUPFAM" id="SSF103481">
    <property type="entry name" value="Multidrug resistance efflux transporter EmrE"/>
    <property type="match status" value="2"/>
</dbReference>
<protein>
    <submittedName>
        <fullName evidence="3">DMT family transporter</fullName>
    </submittedName>
</protein>
<dbReference type="GO" id="GO:0016020">
    <property type="term" value="C:membrane"/>
    <property type="evidence" value="ECO:0007669"/>
    <property type="project" value="InterPro"/>
</dbReference>
<feature type="transmembrane region" description="Helical" evidence="1">
    <location>
        <begin position="59"/>
        <end position="80"/>
    </location>
</feature>
<organism evidence="3 4">
    <name type="scientific">Pusillimonas minor</name>
    <dbReference type="NCBI Taxonomy" id="2697024"/>
    <lineage>
        <taxon>Bacteria</taxon>
        <taxon>Pseudomonadati</taxon>
        <taxon>Pseudomonadota</taxon>
        <taxon>Betaproteobacteria</taxon>
        <taxon>Burkholderiales</taxon>
        <taxon>Alcaligenaceae</taxon>
        <taxon>Pusillimonas</taxon>
    </lineage>
</organism>
<feature type="transmembrane region" description="Helical" evidence="1">
    <location>
        <begin position="28"/>
        <end position="47"/>
    </location>
</feature>